<keyword evidence="9 10" id="KW-0067">ATP-binding</keyword>
<dbReference type="CDD" id="cd20851">
    <property type="entry name" value="C1_DGK_typeI_like_rpt2"/>
    <property type="match status" value="1"/>
</dbReference>
<evidence type="ECO:0000313" key="14">
    <source>
        <dbReference type="Proteomes" id="UP001235939"/>
    </source>
</evidence>
<dbReference type="SMART" id="SM00045">
    <property type="entry name" value="DAGKa"/>
    <property type="match status" value="1"/>
</dbReference>
<proteinExistence type="inferred from homology"/>
<dbReference type="InterPro" id="IPR001206">
    <property type="entry name" value="Diacylglycerol_kinase_cat_dom"/>
</dbReference>
<evidence type="ECO:0000256" key="9">
    <source>
        <dbReference type="ARBA" id="ARBA00022840"/>
    </source>
</evidence>
<gene>
    <name evidence="13" type="ORF">LAZ67_20000462</name>
</gene>
<evidence type="ECO:0000259" key="12">
    <source>
        <dbReference type="PROSITE" id="PS50146"/>
    </source>
</evidence>
<dbReference type="PANTHER" id="PTHR11255">
    <property type="entry name" value="DIACYLGLYCEROL KINASE"/>
    <property type="match status" value="1"/>
</dbReference>
<evidence type="ECO:0000256" key="8">
    <source>
        <dbReference type="ARBA" id="ARBA00022833"/>
    </source>
</evidence>
<dbReference type="PROSITE" id="PS00479">
    <property type="entry name" value="ZF_DAG_PE_1"/>
    <property type="match status" value="1"/>
</dbReference>
<evidence type="ECO:0000256" key="2">
    <source>
        <dbReference type="ARBA" id="ARBA00009280"/>
    </source>
</evidence>
<evidence type="ECO:0000259" key="11">
    <source>
        <dbReference type="PROSITE" id="PS50081"/>
    </source>
</evidence>
<dbReference type="PROSITE" id="PS50146">
    <property type="entry name" value="DAGK"/>
    <property type="match status" value="1"/>
</dbReference>
<evidence type="ECO:0000256" key="1">
    <source>
        <dbReference type="ARBA" id="ARBA00001383"/>
    </source>
</evidence>
<evidence type="ECO:0000256" key="3">
    <source>
        <dbReference type="ARBA" id="ARBA00022679"/>
    </source>
</evidence>
<dbReference type="SMART" id="SM00046">
    <property type="entry name" value="DAGKc"/>
    <property type="match status" value="1"/>
</dbReference>
<protein>
    <recommendedName>
        <fullName evidence="10">Diacylglycerol kinase</fullName>
        <shortName evidence="10">DAG kinase</shortName>
        <ecNumber evidence="10">2.7.1.107</ecNumber>
    </recommendedName>
</protein>
<reference evidence="13 14" key="1">
    <citation type="submission" date="2022-01" db="EMBL/GenBank/DDBJ databases">
        <title>A chromosomal length assembly of Cordylochernes scorpioides.</title>
        <authorList>
            <person name="Zeh D."/>
            <person name="Zeh J."/>
        </authorList>
    </citation>
    <scope>NUCLEOTIDE SEQUENCE [LARGE SCALE GENOMIC DNA]</scope>
    <source>
        <strain evidence="13">IN4F17</strain>
        <tissue evidence="13">Whole Body</tissue>
    </source>
</reference>
<keyword evidence="6 10" id="KW-0547">Nucleotide-binding</keyword>
<dbReference type="Gene3D" id="3.30.60.20">
    <property type="match status" value="1"/>
</dbReference>
<dbReference type="Gene3D" id="2.60.200.40">
    <property type="match status" value="1"/>
</dbReference>
<dbReference type="EMBL" id="CP092882">
    <property type="protein sequence ID" value="UYV81246.1"/>
    <property type="molecule type" value="Genomic_DNA"/>
</dbReference>
<accession>A0ABY6LJC8</accession>
<dbReference type="InterPro" id="IPR046349">
    <property type="entry name" value="C1-like_sf"/>
</dbReference>
<feature type="domain" description="DAGKc" evidence="12">
    <location>
        <begin position="115"/>
        <end position="249"/>
    </location>
</feature>
<dbReference type="EC" id="2.7.1.107" evidence="10"/>
<keyword evidence="8" id="KW-0862">Zinc</keyword>
<dbReference type="SMART" id="SM00109">
    <property type="entry name" value="C1"/>
    <property type="match status" value="1"/>
</dbReference>
<evidence type="ECO:0000256" key="10">
    <source>
        <dbReference type="RuleBase" id="RU361128"/>
    </source>
</evidence>
<dbReference type="InterPro" id="IPR002219">
    <property type="entry name" value="PKC_DAG/PE"/>
</dbReference>
<keyword evidence="7 10" id="KW-0418">Kinase</keyword>
<dbReference type="InterPro" id="IPR037607">
    <property type="entry name" value="DGK"/>
</dbReference>
<dbReference type="Pfam" id="PF00130">
    <property type="entry name" value="C1_1"/>
    <property type="match status" value="1"/>
</dbReference>
<evidence type="ECO:0000256" key="6">
    <source>
        <dbReference type="ARBA" id="ARBA00022741"/>
    </source>
</evidence>
<keyword evidence="5" id="KW-0677">Repeat</keyword>
<dbReference type="Pfam" id="PF00781">
    <property type="entry name" value="DAGK_cat"/>
    <property type="match status" value="1"/>
</dbReference>
<dbReference type="Gene3D" id="3.40.50.10330">
    <property type="entry name" value="Probable inorganic polyphosphate/atp-NAD kinase, domain 1"/>
    <property type="match status" value="1"/>
</dbReference>
<dbReference type="PANTHER" id="PTHR11255:SF48">
    <property type="entry name" value="DIACYLGLYCEROL KINASE 1"/>
    <property type="match status" value="1"/>
</dbReference>
<sequence length="510" mass="57240">MQTMAHHWTEGNCTGKCSKCRKAIKSYNGITGLHCRWCQMTLHNHCASQVKPDCNLGDNRDHILPPTAICPIVLERQRSVSSSGQKRSLSRSESNILNETNQGVSAMSFQITPLPGTHPLLVLINPKSGGRQGMQILRKFQYLLNPRQVYNISKGGPMIGLQMYQDVPNFRVLCCGGDGTVGWVLETIDRMNFTTMPAIAILPLGTGNDLARCLRWGPGYDNENLNKYLKKVERSVVVMVDRWRLEVEDTAPDVKGDPVPASIFNNYFSLGVDASIAFKFHMEREKHPEKFNSRYITPSHHVPISPYTRVYLRVKNKMWYFEFATSETFFATCKNLHEDIEVECDGTPLDLSNGPSLQGVACLNIPSIYGGSNLWGETGHRRSGRRRREASARDLSQAVQGELPMDYTAGGWTYDVVADIGDCKIEVIGLESCMHVGQVKAGLRASGKRLAQCNTVTIRTKKRFPMQVDGEPWLQPPCTIRISHKNQMPLLMAPPSVSKSKFPFNIFKRF</sequence>
<evidence type="ECO:0000256" key="5">
    <source>
        <dbReference type="ARBA" id="ARBA00022737"/>
    </source>
</evidence>
<comment type="catalytic activity">
    <reaction evidence="1 10">
        <text>a 1,2-diacyl-sn-glycerol + ATP = a 1,2-diacyl-sn-glycero-3-phosphate + ADP + H(+)</text>
        <dbReference type="Rhea" id="RHEA:10272"/>
        <dbReference type="ChEBI" id="CHEBI:15378"/>
        <dbReference type="ChEBI" id="CHEBI:17815"/>
        <dbReference type="ChEBI" id="CHEBI:30616"/>
        <dbReference type="ChEBI" id="CHEBI:58608"/>
        <dbReference type="ChEBI" id="CHEBI:456216"/>
        <dbReference type="EC" id="2.7.1.107"/>
    </reaction>
</comment>
<dbReference type="InterPro" id="IPR016064">
    <property type="entry name" value="NAD/diacylglycerol_kinase_sf"/>
</dbReference>
<dbReference type="SUPFAM" id="SSF57889">
    <property type="entry name" value="Cysteine-rich domain"/>
    <property type="match status" value="1"/>
</dbReference>
<dbReference type="PROSITE" id="PS50081">
    <property type="entry name" value="ZF_DAG_PE_2"/>
    <property type="match status" value="1"/>
</dbReference>
<comment type="similarity">
    <text evidence="2 10">Belongs to the eukaryotic diacylglycerol kinase family.</text>
</comment>
<feature type="domain" description="Phorbol-ester/DAG-type" evidence="11">
    <location>
        <begin position="5"/>
        <end position="54"/>
    </location>
</feature>
<dbReference type="InterPro" id="IPR017438">
    <property type="entry name" value="ATP-NAD_kinase_N"/>
</dbReference>
<evidence type="ECO:0000313" key="13">
    <source>
        <dbReference type="EMBL" id="UYV81246.1"/>
    </source>
</evidence>
<dbReference type="Proteomes" id="UP001235939">
    <property type="component" value="Chromosome 20"/>
</dbReference>
<dbReference type="InterPro" id="IPR000756">
    <property type="entry name" value="Diacylglycerol_kin_accessory"/>
</dbReference>
<dbReference type="Pfam" id="PF00609">
    <property type="entry name" value="DAGK_acc"/>
    <property type="match status" value="2"/>
</dbReference>
<keyword evidence="4" id="KW-0479">Metal-binding</keyword>
<evidence type="ECO:0000256" key="4">
    <source>
        <dbReference type="ARBA" id="ARBA00022723"/>
    </source>
</evidence>
<name>A0ABY6LJC8_9ARAC</name>
<evidence type="ECO:0000256" key="7">
    <source>
        <dbReference type="ARBA" id="ARBA00022777"/>
    </source>
</evidence>
<dbReference type="SUPFAM" id="SSF111331">
    <property type="entry name" value="NAD kinase/diacylglycerol kinase-like"/>
    <property type="match status" value="1"/>
</dbReference>
<keyword evidence="3 10" id="KW-0808">Transferase</keyword>
<organism evidence="13 14">
    <name type="scientific">Cordylochernes scorpioides</name>
    <dbReference type="NCBI Taxonomy" id="51811"/>
    <lineage>
        <taxon>Eukaryota</taxon>
        <taxon>Metazoa</taxon>
        <taxon>Ecdysozoa</taxon>
        <taxon>Arthropoda</taxon>
        <taxon>Chelicerata</taxon>
        <taxon>Arachnida</taxon>
        <taxon>Pseudoscorpiones</taxon>
        <taxon>Cheliferoidea</taxon>
        <taxon>Chernetidae</taxon>
        <taxon>Cordylochernes</taxon>
    </lineage>
</organism>
<keyword evidence="14" id="KW-1185">Reference proteome</keyword>